<comment type="caution">
    <text evidence="1">The sequence shown here is derived from an EMBL/GenBank/DDBJ whole genome shotgun (WGS) entry which is preliminary data.</text>
</comment>
<reference evidence="1" key="1">
    <citation type="journal article" date="2020" name="mSystems">
        <title>Genome- and Community-Level Interaction Insights into Carbon Utilization and Element Cycling Functions of Hydrothermarchaeota in Hydrothermal Sediment.</title>
        <authorList>
            <person name="Zhou Z."/>
            <person name="Liu Y."/>
            <person name="Xu W."/>
            <person name="Pan J."/>
            <person name="Luo Z.H."/>
            <person name="Li M."/>
        </authorList>
    </citation>
    <scope>NUCLEOTIDE SEQUENCE [LARGE SCALE GENOMIC DNA]</scope>
    <source>
        <strain evidence="1">SpSt-413</strain>
    </source>
</reference>
<dbReference type="AlphaFoldDB" id="A0A7C4AHJ2"/>
<sequence>MAYRYDFVIEKGASLALDIECQDEDGQPVTLSGCTAAAQLRYRHADPDPAAVFHSSVDAPRGRVSLRLDPAQTAALGKATAVWDCALTWPDAGVQRLAQGKVAISPEVTR</sequence>
<name>A0A7C4AHJ2_9BACT</name>
<organism evidence="1">
    <name type="scientific">Fundidesulfovibrio putealis</name>
    <dbReference type="NCBI Taxonomy" id="270496"/>
    <lineage>
        <taxon>Bacteria</taxon>
        <taxon>Pseudomonadati</taxon>
        <taxon>Thermodesulfobacteriota</taxon>
        <taxon>Desulfovibrionia</taxon>
        <taxon>Desulfovibrionales</taxon>
        <taxon>Desulfovibrionaceae</taxon>
        <taxon>Fundidesulfovibrio</taxon>
    </lineage>
</organism>
<evidence type="ECO:0000313" key="1">
    <source>
        <dbReference type="EMBL" id="HGG92905.1"/>
    </source>
</evidence>
<protein>
    <submittedName>
        <fullName evidence="1">Uncharacterized protein</fullName>
    </submittedName>
</protein>
<gene>
    <name evidence="1" type="ORF">ENR59_08140</name>
</gene>
<dbReference type="EMBL" id="DSRP01000561">
    <property type="protein sequence ID" value="HGG92905.1"/>
    <property type="molecule type" value="Genomic_DNA"/>
</dbReference>
<accession>A0A7C4AHJ2</accession>
<proteinExistence type="predicted"/>